<dbReference type="InterPro" id="IPR006311">
    <property type="entry name" value="TAT_signal"/>
</dbReference>
<dbReference type="PROSITE" id="PS51257">
    <property type="entry name" value="PROKAR_LIPOPROTEIN"/>
    <property type="match status" value="1"/>
</dbReference>
<dbReference type="PANTHER" id="PTHR43649:SF30">
    <property type="entry name" value="ABC TRANSPORTER SUBSTRATE-BINDING PROTEIN"/>
    <property type="match status" value="1"/>
</dbReference>
<sequence length="425" mass="46006">MVQITRRRLLEAGTALSAGALLTGCGSPFDDTTAAGGNVLEFVTFYTGPDGVVMQQIVDRYNEQSTGAQVRMSAPAYGGDYLTKLVTSTIAGNPPAIMALHNNEVPPLRRFLHEIDLASMSFAESDFGEGTQDLAVVEGRRLGVTMSTGPQAMVYNRRLFEAAGLDPDAPPQDAASFVEAGKALRDIDVWGFIREPATWMPWLTMNWQNGGELVDGDRALFGSDAAIEAIDMERRWVHEDGISPSQLLDGVQMGQQFQDEQVGMIFIGPWGLADMVKANEEGGKDFGVAPVPTFFDAAPAVAATSHIYCIPKQRSNDDWVHAEAAKFIEWVVREGSVTWAGSQAPSFNGVDAEVAASDDPVIAAMTTFVQEQPRARFVPYAPRWNQAFTYLINATQSIVYRNEDPVALMTDAAEQATAAIEGAGR</sequence>
<reference evidence="2" key="1">
    <citation type="submission" date="2016-10" db="EMBL/GenBank/DDBJ databases">
        <authorList>
            <person name="Varghese N."/>
            <person name="Submissions S."/>
        </authorList>
    </citation>
    <scope>NUCLEOTIDE SEQUENCE [LARGE SCALE GENOMIC DNA]</scope>
    <source>
        <strain evidence="2">CGMCC 4.3516</strain>
    </source>
</reference>
<evidence type="ECO:0000313" key="1">
    <source>
        <dbReference type="EMBL" id="SDC96520.1"/>
    </source>
</evidence>
<name>A0A1G6QVS4_9ACTN</name>
<dbReference type="RefSeq" id="WP_091027239.1">
    <property type="nucleotide sequence ID" value="NZ_FNAD01000001.1"/>
</dbReference>
<gene>
    <name evidence="1" type="ORF">SAMN05216270_101149</name>
</gene>
<dbReference type="InterPro" id="IPR006059">
    <property type="entry name" value="SBP"/>
</dbReference>
<dbReference type="STRING" id="58114.SAMN05216270_101149"/>
<dbReference type="AlphaFoldDB" id="A0A1G6QVS4"/>
<dbReference type="OrthoDB" id="7937990at2"/>
<protein>
    <submittedName>
        <fullName evidence="1">ABC-type glycerol-3-phosphate transport system, substrate-binding protein</fullName>
    </submittedName>
</protein>
<dbReference type="PANTHER" id="PTHR43649">
    <property type="entry name" value="ARABINOSE-BINDING PROTEIN-RELATED"/>
    <property type="match status" value="1"/>
</dbReference>
<dbReference type="Pfam" id="PF01547">
    <property type="entry name" value="SBP_bac_1"/>
    <property type="match status" value="1"/>
</dbReference>
<dbReference type="Proteomes" id="UP000198949">
    <property type="component" value="Unassembled WGS sequence"/>
</dbReference>
<keyword evidence="2" id="KW-1185">Reference proteome</keyword>
<dbReference type="EMBL" id="FNAD01000001">
    <property type="protein sequence ID" value="SDC96520.1"/>
    <property type="molecule type" value="Genomic_DNA"/>
</dbReference>
<proteinExistence type="predicted"/>
<dbReference type="PROSITE" id="PS51318">
    <property type="entry name" value="TAT"/>
    <property type="match status" value="1"/>
</dbReference>
<dbReference type="InterPro" id="IPR050490">
    <property type="entry name" value="Bact_solute-bd_prot1"/>
</dbReference>
<evidence type="ECO:0000313" key="2">
    <source>
        <dbReference type="Proteomes" id="UP000198949"/>
    </source>
</evidence>
<organism evidence="1 2">
    <name type="scientific">Glycomyces harbinensis</name>
    <dbReference type="NCBI Taxonomy" id="58114"/>
    <lineage>
        <taxon>Bacteria</taxon>
        <taxon>Bacillati</taxon>
        <taxon>Actinomycetota</taxon>
        <taxon>Actinomycetes</taxon>
        <taxon>Glycomycetales</taxon>
        <taxon>Glycomycetaceae</taxon>
        <taxon>Glycomyces</taxon>
    </lineage>
</organism>
<accession>A0A1G6QVS4</accession>
<dbReference type="Gene3D" id="3.40.190.10">
    <property type="entry name" value="Periplasmic binding protein-like II"/>
    <property type="match status" value="1"/>
</dbReference>
<dbReference type="SUPFAM" id="SSF53850">
    <property type="entry name" value="Periplasmic binding protein-like II"/>
    <property type="match status" value="1"/>
</dbReference>